<evidence type="ECO:0000256" key="1">
    <source>
        <dbReference type="SAM" id="MobiDB-lite"/>
    </source>
</evidence>
<dbReference type="AlphaFoldDB" id="A0A6B0RVN8"/>
<protein>
    <submittedName>
        <fullName evidence="2">Uncharacterized protein</fullName>
    </submittedName>
</protein>
<reference evidence="2" key="1">
    <citation type="submission" date="2019-10" db="EMBL/GenBank/DDBJ databases">
        <title>The sequence and de novo assembly of the wild yak genome.</title>
        <authorList>
            <person name="Liu Y."/>
        </authorList>
    </citation>
    <scope>NUCLEOTIDE SEQUENCE [LARGE SCALE GENOMIC DNA]</scope>
    <source>
        <strain evidence="2">WY2019</strain>
    </source>
</reference>
<name>A0A6B0RVN8_9CETA</name>
<evidence type="ECO:0000313" key="3">
    <source>
        <dbReference type="Proteomes" id="UP000322234"/>
    </source>
</evidence>
<gene>
    <name evidence="2" type="ORF">E5288_WYG010391</name>
</gene>
<accession>A0A6B0RVN8</accession>
<organism evidence="2 3">
    <name type="scientific">Bos mutus</name>
    <name type="common">wild yak</name>
    <dbReference type="NCBI Taxonomy" id="72004"/>
    <lineage>
        <taxon>Eukaryota</taxon>
        <taxon>Metazoa</taxon>
        <taxon>Chordata</taxon>
        <taxon>Craniata</taxon>
        <taxon>Vertebrata</taxon>
        <taxon>Euteleostomi</taxon>
        <taxon>Mammalia</taxon>
        <taxon>Eutheria</taxon>
        <taxon>Laurasiatheria</taxon>
        <taxon>Artiodactyla</taxon>
        <taxon>Ruminantia</taxon>
        <taxon>Pecora</taxon>
        <taxon>Bovidae</taxon>
        <taxon>Bovinae</taxon>
        <taxon>Bos</taxon>
    </lineage>
</organism>
<keyword evidence="3" id="KW-1185">Reference proteome</keyword>
<feature type="compositionally biased region" description="Basic and acidic residues" evidence="1">
    <location>
        <begin position="131"/>
        <end position="152"/>
    </location>
</feature>
<comment type="caution">
    <text evidence="2">The sequence shown here is derived from an EMBL/GenBank/DDBJ whole genome shotgun (WGS) entry which is preliminary data.</text>
</comment>
<dbReference type="Proteomes" id="UP000322234">
    <property type="component" value="Unassembled WGS sequence"/>
</dbReference>
<sequence length="267" mass="28604">MKHIRALITADVPVHSSKTDWMHHEPPNRPACVSHLRLLLTFVSGPGKRQLSGCSVSFAYLEVLTLGDCIPGPAEPVSGLGDKRVPTPTAPGTQHLELLKGCGGASAGLSSPTGDLDGEYPRLADVGAESVPRRSEKTDHEGEPKRPEERQAGEKRVICWPPWFQKLVASFSCNAAMGVGVGAAGCGVIPSCRESTKDVTETPYCDSSVHLLIDSADVDWLSMLSTVTVYCIYITEGSVLVLFLNTKSCSKEELKCLPPVTDSFISL</sequence>
<evidence type="ECO:0000313" key="2">
    <source>
        <dbReference type="EMBL" id="MXQ94179.1"/>
    </source>
</evidence>
<proteinExistence type="predicted"/>
<dbReference type="EMBL" id="VBQZ03000106">
    <property type="protein sequence ID" value="MXQ94179.1"/>
    <property type="molecule type" value="Genomic_DNA"/>
</dbReference>
<feature type="region of interest" description="Disordered" evidence="1">
    <location>
        <begin position="110"/>
        <end position="152"/>
    </location>
</feature>